<dbReference type="PROSITE" id="PS01278">
    <property type="entry name" value="MTTASE_RADICAL"/>
    <property type="match status" value="1"/>
</dbReference>
<keyword evidence="4 10" id="KW-0808">Transferase</keyword>
<dbReference type="SFLD" id="SFLDS00029">
    <property type="entry name" value="Radical_SAM"/>
    <property type="match status" value="1"/>
</dbReference>
<feature type="binding site" evidence="10">
    <location>
        <position position="156"/>
    </location>
    <ligand>
        <name>[4Fe-4S] cluster</name>
        <dbReference type="ChEBI" id="CHEBI:49883"/>
        <label>2</label>
        <note>4Fe-4S-S-AdoMet</note>
    </ligand>
</feature>
<dbReference type="Gene3D" id="2.40.50.140">
    <property type="entry name" value="Nucleic acid-binding proteins"/>
    <property type="match status" value="1"/>
</dbReference>
<evidence type="ECO:0000313" key="15">
    <source>
        <dbReference type="Proteomes" id="UP000295325"/>
    </source>
</evidence>
<dbReference type="SMART" id="SM00729">
    <property type="entry name" value="Elp3"/>
    <property type="match status" value="1"/>
</dbReference>
<comment type="function">
    <text evidence="10">Catalyzes the methylthiolation of an aspartic acid residue of ribosomal protein uS12.</text>
</comment>
<evidence type="ECO:0000259" key="13">
    <source>
        <dbReference type="PROSITE" id="PS51918"/>
    </source>
</evidence>
<comment type="caution">
    <text evidence="14">The sequence shown here is derived from an EMBL/GenBank/DDBJ whole genome shotgun (WGS) entry which is preliminary data.</text>
</comment>
<accession>A0A4R7KQT6</accession>
<dbReference type="SUPFAM" id="SSF102114">
    <property type="entry name" value="Radical SAM enzymes"/>
    <property type="match status" value="1"/>
</dbReference>
<dbReference type="InterPro" id="IPR023404">
    <property type="entry name" value="rSAM_horseshoe"/>
</dbReference>
<dbReference type="FunFam" id="3.80.30.20:FF:000001">
    <property type="entry name" value="tRNA-2-methylthio-N(6)-dimethylallyladenosine synthase 2"/>
    <property type="match status" value="1"/>
</dbReference>
<evidence type="ECO:0000313" key="14">
    <source>
        <dbReference type="EMBL" id="TDT61552.1"/>
    </source>
</evidence>
<keyword evidence="14" id="KW-0687">Ribonucleoprotein</keyword>
<dbReference type="RefSeq" id="WP_133627662.1">
    <property type="nucleotide sequence ID" value="NZ_SOAZ01000006.1"/>
</dbReference>
<feature type="binding site" evidence="10">
    <location>
        <position position="160"/>
    </location>
    <ligand>
        <name>[4Fe-4S] cluster</name>
        <dbReference type="ChEBI" id="CHEBI:49883"/>
        <label>2</label>
        <note>4Fe-4S-S-AdoMet</note>
    </ligand>
</feature>
<evidence type="ECO:0000256" key="1">
    <source>
        <dbReference type="ARBA" id="ARBA00003234"/>
    </source>
</evidence>
<dbReference type="FunFam" id="3.40.50.12160:FF:000003">
    <property type="entry name" value="CDK5 regulatory subunit-associated protein 1"/>
    <property type="match status" value="1"/>
</dbReference>
<keyword evidence="2 10" id="KW-0004">4Fe-4S</keyword>
<evidence type="ECO:0000259" key="12">
    <source>
        <dbReference type="PROSITE" id="PS51449"/>
    </source>
</evidence>
<dbReference type="GO" id="GO:0046872">
    <property type="term" value="F:metal ion binding"/>
    <property type="evidence" value="ECO:0007669"/>
    <property type="project" value="UniProtKB-KW"/>
</dbReference>
<dbReference type="SFLD" id="SFLDG01061">
    <property type="entry name" value="methylthiotransferase"/>
    <property type="match status" value="1"/>
</dbReference>
<dbReference type="AlphaFoldDB" id="A0A4R7KQT6"/>
<dbReference type="InterPro" id="IPR002792">
    <property type="entry name" value="TRAM_dom"/>
</dbReference>
<dbReference type="PROSITE" id="PS50926">
    <property type="entry name" value="TRAM"/>
    <property type="match status" value="1"/>
</dbReference>
<feature type="binding site" evidence="10">
    <location>
        <position position="48"/>
    </location>
    <ligand>
        <name>[4Fe-4S] cluster</name>
        <dbReference type="ChEBI" id="CHEBI:49883"/>
        <label>1</label>
    </ligand>
</feature>
<evidence type="ECO:0000256" key="5">
    <source>
        <dbReference type="ARBA" id="ARBA00022691"/>
    </source>
</evidence>
<evidence type="ECO:0000259" key="11">
    <source>
        <dbReference type="PROSITE" id="PS50926"/>
    </source>
</evidence>
<dbReference type="EC" id="2.8.4.4" evidence="10"/>
<dbReference type="Pfam" id="PF18693">
    <property type="entry name" value="TRAM_2"/>
    <property type="match status" value="1"/>
</dbReference>
<dbReference type="NCBIfam" id="TIGR00089">
    <property type="entry name" value="MiaB/RimO family radical SAM methylthiotransferase"/>
    <property type="match status" value="1"/>
</dbReference>
<dbReference type="GO" id="GO:0005829">
    <property type="term" value="C:cytosol"/>
    <property type="evidence" value="ECO:0007669"/>
    <property type="project" value="TreeGrafter"/>
</dbReference>
<dbReference type="InterPro" id="IPR007197">
    <property type="entry name" value="rSAM"/>
</dbReference>
<evidence type="ECO:0000256" key="8">
    <source>
        <dbReference type="ARBA" id="ARBA00023014"/>
    </source>
</evidence>
<feature type="domain" description="TRAM" evidence="11">
    <location>
        <begin position="375"/>
        <end position="443"/>
    </location>
</feature>
<evidence type="ECO:0000256" key="9">
    <source>
        <dbReference type="ARBA" id="ARBA00051425"/>
    </source>
</evidence>
<dbReference type="SFLD" id="SFLDF00274">
    <property type="entry name" value="ribosomal_protein_S12_methylth"/>
    <property type="match status" value="1"/>
</dbReference>
<feature type="binding site" evidence="10">
    <location>
        <position position="163"/>
    </location>
    <ligand>
        <name>[4Fe-4S] cluster</name>
        <dbReference type="ChEBI" id="CHEBI:49883"/>
        <label>2</label>
        <note>4Fe-4S-S-AdoMet</note>
    </ligand>
</feature>
<keyword evidence="3 10" id="KW-0963">Cytoplasm</keyword>
<proteinExistence type="inferred from homology"/>
<dbReference type="Gene3D" id="3.40.50.12160">
    <property type="entry name" value="Methylthiotransferase, N-terminal domain"/>
    <property type="match status" value="1"/>
</dbReference>
<dbReference type="PROSITE" id="PS51918">
    <property type="entry name" value="RADICAL_SAM"/>
    <property type="match status" value="1"/>
</dbReference>
<evidence type="ECO:0000256" key="2">
    <source>
        <dbReference type="ARBA" id="ARBA00022485"/>
    </source>
</evidence>
<reference evidence="14 15" key="1">
    <citation type="submission" date="2019-03" db="EMBL/GenBank/DDBJ databases">
        <title>Genomic Encyclopedia of Type Strains, Phase IV (KMG-IV): sequencing the most valuable type-strain genomes for metagenomic binning, comparative biology and taxonomic classification.</title>
        <authorList>
            <person name="Goeker M."/>
        </authorList>
    </citation>
    <scope>NUCLEOTIDE SEQUENCE [LARGE SCALE GENOMIC DNA]</scope>
    <source>
        <strain evidence="14 15">DSM 24455</strain>
    </source>
</reference>
<keyword evidence="6 10" id="KW-0479">Metal-binding</keyword>
<evidence type="ECO:0000256" key="6">
    <source>
        <dbReference type="ARBA" id="ARBA00022723"/>
    </source>
</evidence>
<protein>
    <recommendedName>
        <fullName evidence="10">Ribosomal protein uS12 methylthiotransferase RimO</fullName>
        <shortName evidence="10">uS12 MTTase</shortName>
        <shortName evidence="10">uS12 methylthiotransferase</shortName>
        <ecNumber evidence="10">2.8.4.4</ecNumber>
    </recommendedName>
    <alternativeName>
        <fullName evidence="10">Ribosomal protein uS12 (aspartate-C(3))-methylthiotransferase</fullName>
    </alternativeName>
    <alternativeName>
        <fullName evidence="10">Ribosome maturation factor RimO</fullName>
    </alternativeName>
</protein>
<dbReference type="InterPro" id="IPR020612">
    <property type="entry name" value="Methylthiotransferase_CS"/>
</dbReference>
<dbReference type="Pfam" id="PF04055">
    <property type="entry name" value="Radical_SAM"/>
    <property type="match status" value="1"/>
</dbReference>
<dbReference type="GO" id="GO:0103039">
    <property type="term" value="F:protein methylthiotransferase activity"/>
    <property type="evidence" value="ECO:0007669"/>
    <property type="project" value="UniProtKB-EC"/>
</dbReference>
<sequence>MGLNVGMISLGCDKNRVDAEIMLSKLSKKGYRIVNNERDADIIIVNTCGFIESAKMESIETILEMSQHKGTGRCKCVIATGCMAERYKEELIKEIPEIDAVVGTGSYREICDIIDNVLSGKKGIVKADDINFDLDFEERIISTPQHYAYVKIAEGCNNNCSYCIIPKLRGSFRSRKIESIVQEVKILAEKGVKEIILVAQDTTMYGVDIYRKKMLSELVKRVEEVEGIEWIRIMYTYPEEITDELIEIIKMSKKVCHYFDIPLQHVSDKILKKMKRKSRKEKIINLIEKIRREIPDAVIRTSIIVGFPGETEEDFNELKNFLQEYKLDRVGIFTYSAEEDTEAAEMEDQISEEIKQKRREVLMKLQSTISLNKNRDLTNNVLNVIIDGMNNEGQYYGRTYGDAPEIDQEVYINNNINELKKGDIVRVKITKAYTYDLIGEIQNEPCK</sequence>
<name>A0A4R7KQT6_9CLOT</name>
<dbReference type="CDD" id="cd01335">
    <property type="entry name" value="Radical_SAM"/>
    <property type="match status" value="1"/>
</dbReference>
<keyword evidence="15" id="KW-1185">Reference proteome</keyword>
<dbReference type="InterPro" id="IPR013848">
    <property type="entry name" value="Methylthiotransferase_N"/>
</dbReference>
<gene>
    <name evidence="10" type="primary">rimO</name>
    <name evidence="14" type="ORF">EDD71_10636</name>
</gene>
<comment type="catalytic activity">
    <reaction evidence="10">
        <text>L-aspartate(89)-[ribosomal protein uS12]-hydrogen + (sulfur carrier)-SH + AH2 + 2 S-adenosyl-L-methionine = 3-methylsulfanyl-L-aspartate(89)-[ribosomal protein uS12]-hydrogen + (sulfur carrier)-H + 5'-deoxyadenosine + L-methionine + A + S-adenosyl-L-homocysteine + 2 H(+)</text>
        <dbReference type="Rhea" id="RHEA:37087"/>
        <dbReference type="Rhea" id="RHEA-COMP:10460"/>
        <dbReference type="Rhea" id="RHEA-COMP:10461"/>
        <dbReference type="Rhea" id="RHEA-COMP:14737"/>
        <dbReference type="Rhea" id="RHEA-COMP:14739"/>
        <dbReference type="ChEBI" id="CHEBI:13193"/>
        <dbReference type="ChEBI" id="CHEBI:15378"/>
        <dbReference type="ChEBI" id="CHEBI:17319"/>
        <dbReference type="ChEBI" id="CHEBI:17499"/>
        <dbReference type="ChEBI" id="CHEBI:29917"/>
        <dbReference type="ChEBI" id="CHEBI:29961"/>
        <dbReference type="ChEBI" id="CHEBI:57844"/>
        <dbReference type="ChEBI" id="CHEBI:57856"/>
        <dbReference type="ChEBI" id="CHEBI:59789"/>
        <dbReference type="ChEBI" id="CHEBI:64428"/>
        <dbReference type="ChEBI" id="CHEBI:73599"/>
        <dbReference type="EC" id="2.8.4.4"/>
    </reaction>
</comment>
<dbReference type="InterPro" id="IPR005839">
    <property type="entry name" value="Methylthiotransferase"/>
</dbReference>
<dbReference type="Proteomes" id="UP000295325">
    <property type="component" value="Unassembled WGS sequence"/>
</dbReference>
<keyword evidence="14" id="KW-0689">Ribosomal protein</keyword>
<dbReference type="InterPro" id="IPR006638">
    <property type="entry name" value="Elp3/MiaA/NifB-like_rSAM"/>
</dbReference>
<feature type="binding site" evidence="10">
    <location>
        <position position="82"/>
    </location>
    <ligand>
        <name>[4Fe-4S] cluster</name>
        <dbReference type="ChEBI" id="CHEBI:49883"/>
        <label>1</label>
    </ligand>
</feature>
<dbReference type="Pfam" id="PF00919">
    <property type="entry name" value="UPF0004"/>
    <property type="match status" value="1"/>
</dbReference>
<dbReference type="PANTHER" id="PTHR43837">
    <property type="entry name" value="RIBOSOMAL PROTEIN S12 METHYLTHIOTRANSFERASE RIMO"/>
    <property type="match status" value="1"/>
</dbReference>
<dbReference type="EMBL" id="SOAZ01000006">
    <property type="protein sequence ID" value="TDT61552.1"/>
    <property type="molecule type" value="Genomic_DNA"/>
</dbReference>
<evidence type="ECO:0000256" key="4">
    <source>
        <dbReference type="ARBA" id="ARBA00022679"/>
    </source>
</evidence>
<organism evidence="14 15">
    <name type="scientific">Fonticella tunisiensis</name>
    <dbReference type="NCBI Taxonomy" id="1096341"/>
    <lineage>
        <taxon>Bacteria</taxon>
        <taxon>Bacillati</taxon>
        <taxon>Bacillota</taxon>
        <taxon>Clostridia</taxon>
        <taxon>Eubacteriales</taxon>
        <taxon>Clostridiaceae</taxon>
        <taxon>Fonticella</taxon>
    </lineage>
</organism>
<comment type="catalytic activity">
    <reaction evidence="9">
        <text>N(6)-dimethylallyladenosine(37) in tRNA + (sulfur carrier)-SH + AH2 + 2 S-adenosyl-L-methionine = 2-methylsulfanyl-N(6)-dimethylallyladenosine(37) in tRNA + (sulfur carrier)-H + 5'-deoxyadenosine + L-methionine + A + S-adenosyl-L-homocysteine + 2 H(+)</text>
        <dbReference type="Rhea" id="RHEA:37067"/>
        <dbReference type="Rhea" id="RHEA-COMP:10375"/>
        <dbReference type="Rhea" id="RHEA-COMP:10376"/>
        <dbReference type="Rhea" id="RHEA-COMP:14737"/>
        <dbReference type="Rhea" id="RHEA-COMP:14739"/>
        <dbReference type="ChEBI" id="CHEBI:13193"/>
        <dbReference type="ChEBI" id="CHEBI:15378"/>
        <dbReference type="ChEBI" id="CHEBI:17319"/>
        <dbReference type="ChEBI" id="CHEBI:17499"/>
        <dbReference type="ChEBI" id="CHEBI:29917"/>
        <dbReference type="ChEBI" id="CHEBI:57844"/>
        <dbReference type="ChEBI" id="CHEBI:57856"/>
        <dbReference type="ChEBI" id="CHEBI:59789"/>
        <dbReference type="ChEBI" id="CHEBI:64428"/>
        <dbReference type="ChEBI" id="CHEBI:74415"/>
        <dbReference type="ChEBI" id="CHEBI:74417"/>
        <dbReference type="EC" id="2.8.4.3"/>
    </reaction>
</comment>
<keyword evidence="7 10" id="KW-0408">Iron</keyword>
<comment type="similarity">
    <text evidence="10">Belongs to the methylthiotransferase family. RimO subfamily.</text>
</comment>
<feature type="domain" description="Radical SAM core" evidence="13">
    <location>
        <begin position="142"/>
        <end position="372"/>
    </location>
</feature>
<dbReference type="GO" id="GO:0051539">
    <property type="term" value="F:4 iron, 4 sulfur cluster binding"/>
    <property type="evidence" value="ECO:0007669"/>
    <property type="project" value="UniProtKB-UniRule"/>
</dbReference>
<keyword evidence="8 10" id="KW-0411">Iron-sulfur</keyword>
<dbReference type="InterPro" id="IPR038135">
    <property type="entry name" value="Methylthiotransferase_N_sf"/>
</dbReference>
<dbReference type="GO" id="GO:0035599">
    <property type="term" value="F:aspartic acid methylthiotransferase activity"/>
    <property type="evidence" value="ECO:0007669"/>
    <property type="project" value="TreeGrafter"/>
</dbReference>
<dbReference type="OrthoDB" id="9805215at2"/>
<evidence type="ECO:0000256" key="7">
    <source>
        <dbReference type="ARBA" id="ARBA00023004"/>
    </source>
</evidence>
<dbReference type="HAMAP" id="MF_01865">
    <property type="entry name" value="MTTase_RimO"/>
    <property type="match status" value="1"/>
</dbReference>
<feature type="binding site" evidence="10">
    <location>
        <position position="12"/>
    </location>
    <ligand>
        <name>[4Fe-4S] cluster</name>
        <dbReference type="ChEBI" id="CHEBI:49883"/>
        <label>1</label>
    </ligand>
</feature>
<comment type="subcellular location">
    <subcellularLocation>
        <location evidence="10">Cytoplasm</location>
    </subcellularLocation>
</comment>
<dbReference type="InterPro" id="IPR012340">
    <property type="entry name" value="NA-bd_OB-fold"/>
</dbReference>
<evidence type="ECO:0000256" key="3">
    <source>
        <dbReference type="ARBA" id="ARBA00022490"/>
    </source>
</evidence>
<comment type="cofactor">
    <cofactor evidence="10">
        <name>[4Fe-4S] cluster</name>
        <dbReference type="ChEBI" id="CHEBI:49883"/>
    </cofactor>
    <text evidence="10">Binds 2 [4Fe-4S] clusters. One cluster is coordinated with 3 cysteines and an exchangeable S-adenosyl-L-methionine.</text>
</comment>
<dbReference type="Gene3D" id="3.80.30.20">
    <property type="entry name" value="tm_1862 like domain"/>
    <property type="match status" value="1"/>
</dbReference>
<dbReference type="PROSITE" id="PS51449">
    <property type="entry name" value="MTTASE_N"/>
    <property type="match status" value="1"/>
</dbReference>
<dbReference type="PANTHER" id="PTHR43837:SF1">
    <property type="entry name" value="RIBOSOMAL PROTEIN US12 METHYLTHIOTRANSFERASE RIMO"/>
    <property type="match status" value="1"/>
</dbReference>
<dbReference type="GO" id="GO:0035597">
    <property type="term" value="F:tRNA-2-methylthio-N(6)-dimethylallyladenosine(37) synthase activity"/>
    <property type="evidence" value="ECO:0007669"/>
    <property type="project" value="UniProtKB-EC"/>
</dbReference>
<dbReference type="InterPro" id="IPR005840">
    <property type="entry name" value="Ribosomal_uS12_MeSTrfase_RimO"/>
</dbReference>
<dbReference type="GO" id="GO:0005840">
    <property type="term" value="C:ribosome"/>
    <property type="evidence" value="ECO:0007669"/>
    <property type="project" value="UniProtKB-KW"/>
</dbReference>
<dbReference type="InterPro" id="IPR058240">
    <property type="entry name" value="rSAM_sf"/>
</dbReference>
<feature type="domain" description="MTTase N-terminal" evidence="12">
    <location>
        <begin position="3"/>
        <end position="119"/>
    </location>
</feature>
<comment type="function">
    <text evidence="1">Catalyzes the methylthiolation of N6-(dimethylallyl)adenosine (i(6)A), leading to the formation of 2-methylthio-N6-(dimethylallyl)adenosine (ms(2)i(6)A) at position 37 in tRNAs that read codons beginning with uridine.</text>
</comment>
<evidence type="ECO:0000256" key="10">
    <source>
        <dbReference type="HAMAP-Rule" id="MF_01865"/>
    </source>
</evidence>
<dbReference type="NCBIfam" id="TIGR01125">
    <property type="entry name" value="30S ribosomal protein S12 methylthiotransferase RimO"/>
    <property type="match status" value="1"/>
</dbReference>
<dbReference type="SFLD" id="SFLDG01082">
    <property type="entry name" value="B12-binding_domain_containing"/>
    <property type="match status" value="1"/>
</dbReference>
<keyword evidence="5 10" id="KW-0949">S-adenosyl-L-methionine</keyword>